<dbReference type="OrthoDB" id="9773381at2"/>
<organism evidence="2 3">
    <name type="scientific">Sandaracinomonas limnophila</name>
    <dbReference type="NCBI Taxonomy" id="1862386"/>
    <lineage>
        <taxon>Bacteria</taxon>
        <taxon>Pseudomonadati</taxon>
        <taxon>Bacteroidota</taxon>
        <taxon>Cytophagia</taxon>
        <taxon>Cytophagales</taxon>
        <taxon>Flectobacillaceae</taxon>
        <taxon>Sandaracinomonas</taxon>
    </lineage>
</organism>
<name>A0A437PXX8_9BACT</name>
<evidence type="ECO:0000313" key="3">
    <source>
        <dbReference type="Proteomes" id="UP000282832"/>
    </source>
</evidence>
<accession>A0A437PXX8</accession>
<comment type="caution">
    <text evidence="2">The sequence shown here is derived from an EMBL/GenBank/DDBJ whole genome shotgun (WGS) entry which is preliminary data.</text>
</comment>
<evidence type="ECO:0000256" key="1">
    <source>
        <dbReference type="SAM" id="SignalP"/>
    </source>
</evidence>
<feature type="chain" id="PRO_5019553431" evidence="1">
    <location>
        <begin position="20"/>
        <end position="300"/>
    </location>
</feature>
<reference evidence="2 3" key="1">
    <citation type="submission" date="2019-01" db="EMBL/GenBank/DDBJ databases">
        <authorList>
            <person name="Chen W.-M."/>
        </authorList>
    </citation>
    <scope>NUCLEOTIDE SEQUENCE [LARGE SCALE GENOMIC DNA]</scope>
    <source>
        <strain evidence="2 3">FSY-15</strain>
    </source>
</reference>
<evidence type="ECO:0000313" key="2">
    <source>
        <dbReference type="EMBL" id="RVU27068.1"/>
    </source>
</evidence>
<dbReference type="InterPro" id="IPR032274">
    <property type="entry name" value="DUF4835"/>
</dbReference>
<keyword evidence="3" id="KW-1185">Reference proteome</keyword>
<keyword evidence="1" id="KW-0732">Signal</keyword>
<dbReference type="Pfam" id="PF16119">
    <property type="entry name" value="DUF4835"/>
    <property type="match status" value="1"/>
</dbReference>
<dbReference type="Proteomes" id="UP000282832">
    <property type="component" value="Unassembled WGS sequence"/>
</dbReference>
<feature type="signal peptide" evidence="1">
    <location>
        <begin position="1"/>
        <end position="19"/>
    </location>
</feature>
<dbReference type="EMBL" id="SACY01000001">
    <property type="protein sequence ID" value="RVU27068.1"/>
    <property type="molecule type" value="Genomic_DNA"/>
</dbReference>
<protein>
    <submittedName>
        <fullName evidence="2">DUF4835 family protein</fullName>
    </submittedName>
</protein>
<proteinExistence type="predicted"/>
<dbReference type="AlphaFoldDB" id="A0A437PXX8"/>
<dbReference type="RefSeq" id="WP_127802619.1">
    <property type="nucleotide sequence ID" value="NZ_SACY01000001.1"/>
</dbReference>
<sequence length="300" mass="34312">MKYIIATFVFFISFQIASAQEINCTVSINTEQLQIDQQRGGGQIYQELQKVMQDFINGRRWTNDTYTSEEKIKMNINLILTKATSQGEFESNARIQVFRPVFGTSYETVLLNVIDKAFNFKYQSGTPITYNDNSYIENLGSLLAYYANLSLVYSYDSFGKLGGDMYAQKLYNLTNLAQTNAGGWGTATDIRSKVGIAEALMNQQLKGIREATYTYHRLLLDTFKDKPDEAREGIVEMFLNLRQINQMRPGSATIRLFFESKGDEIYSIMDEASATLRQQSFAYLSMLDPGKTEMYRKLIR</sequence>
<gene>
    <name evidence="2" type="ORF">EOJ36_03465</name>
</gene>